<reference evidence="2" key="2">
    <citation type="journal article" date="2021" name="Sci. Data">
        <title>Chromosome-scale genome sequencing, assembly and annotation of six genomes from subfamily Leishmaniinae.</title>
        <authorList>
            <person name="Almutairi H."/>
            <person name="Urbaniak M.D."/>
            <person name="Bates M.D."/>
            <person name="Jariyapan N."/>
            <person name="Kwakye-Nuako G."/>
            <person name="Thomaz Soccol V."/>
            <person name="Al-Salem W.S."/>
            <person name="Dillon R.J."/>
            <person name="Bates P.A."/>
            <person name="Gatherer D."/>
        </authorList>
    </citation>
    <scope>NUCLEOTIDE SEQUENCE [LARGE SCALE GENOMIC DNA]</scope>
</reference>
<dbReference type="EMBL" id="JAFHLR010000009">
    <property type="protein sequence ID" value="KAG5486114.1"/>
    <property type="molecule type" value="Genomic_DNA"/>
</dbReference>
<dbReference type="GeneID" id="92362668"/>
<organism evidence="1 2">
    <name type="scientific">Leishmania orientalis</name>
    <dbReference type="NCBI Taxonomy" id="2249476"/>
    <lineage>
        <taxon>Eukaryota</taxon>
        <taxon>Discoba</taxon>
        <taxon>Euglenozoa</taxon>
        <taxon>Kinetoplastea</taxon>
        <taxon>Metakinetoplastina</taxon>
        <taxon>Trypanosomatida</taxon>
        <taxon>Trypanosomatidae</taxon>
        <taxon>Leishmaniinae</taxon>
        <taxon>Leishmania</taxon>
    </lineage>
</organism>
<dbReference type="KEGG" id="loi:92362668"/>
<name>A0A836H7A6_9TRYP</name>
<protein>
    <submittedName>
        <fullName evidence="1">Uncharacterized protein</fullName>
    </submittedName>
</protein>
<dbReference type="RefSeq" id="XP_067065445.1">
    <property type="nucleotide sequence ID" value="XM_067208734.1"/>
</dbReference>
<comment type="caution">
    <text evidence="1">The sequence shown here is derived from an EMBL/GenBank/DDBJ whole genome shotgun (WGS) entry which is preliminary data.</text>
</comment>
<dbReference type="Proteomes" id="UP000674143">
    <property type="component" value="Unassembled WGS sequence"/>
</dbReference>
<sequence length="369" mass="38320">MPTDTNVSLMPATASGVLCNSSPIAAVIAVANTEADMLALAGVVRGKRSAESLPSWASELYGDQGLPPSSTSAKLAAGGAGQKSLTEVSLPANTTNGSSLASSLQLEMAMSFTALRNQQQQHASQSLPLKPAELSGDIGGGSSCSVPLLSESSAVSLMGPSSAAANAASSYRLRKNISWHCTLCGYHVLAMDQNGTPLPLTTSAFGNVLPMTCPCCKLSHTSWQPSTPFSEDGNHMNLPTTFSNRYVMPASGQQSLRAKSKQATGAVGDPIAAGETAPMAVAGSGLSLRAAPLAALATEQRFIPVTSASTVQRRAYYCGHCGRRLFRVDANGELVDMDRDEDGEVLPITCPGCQKSHSDWAVKPYAVDR</sequence>
<evidence type="ECO:0000313" key="2">
    <source>
        <dbReference type="Proteomes" id="UP000674143"/>
    </source>
</evidence>
<reference evidence="2" key="1">
    <citation type="journal article" date="2021" name="Microbiol. Resour. Announc.">
        <title>LGAAP: Leishmaniinae Genome Assembly and Annotation Pipeline.</title>
        <authorList>
            <person name="Almutairi H."/>
            <person name="Urbaniak M.D."/>
            <person name="Bates M.D."/>
            <person name="Jariyapan N."/>
            <person name="Kwakye-Nuako G."/>
            <person name="Thomaz-Soccol V."/>
            <person name="Al-Salem W.S."/>
            <person name="Dillon R.J."/>
            <person name="Bates P.A."/>
            <person name="Gatherer D."/>
        </authorList>
    </citation>
    <scope>NUCLEOTIDE SEQUENCE [LARGE SCALE GENOMIC DNA]</scope>
</reference>
<dbReference type="AlphaFoldDB" id="A0A836H7A6"/>
<gene>
    <name evidence="1" type="ORF">LSCM4_06822</name>
</gene>
<evidence type="ECO:0000313" key="1">
    <source>
        <dbReference type="EMBL" id="KAG5486114.1"/>
    </source>
</evidence>
<accession>A0A836H7A6</accession>
<proteinExistence type="predicted"/>
<keyword evidence="2" id="KW-1185">Reference proteome</keyword>